<dbReference type="Gene3D" id="3.30.1490.20">
    <property type="entry name" value="ATP-grasp fold, A domain"/>
    <property type="match status" value="1"/>
</dbReference>
<evidence type="ECO:0000313" key="1">
    <source>
        <dbReference type="EMBL" id="BCJ46776.1"/>
    </source>
</evidence>
<name>A0ABN6CNJ1_9ACTN</name>
<evidence type="ECO:0000313" key="2">
    <source>
        <dbReference type="Proteomes" id="UP000676967"/>
    </source>
</evidence>
<accession>A0ABN6CNJ1</accession>
<gene>
    <name evidence="1" type="ORF">Aiant_74330</name>
</gene>
<dbReference type="EMBL" id="AP023356">
    <property type="protein sequence ID" value="BCJ46776.1"/>
    <property type="molecule type" value="Genomic_DNA"/>
</dbReference>
<sequence>MADVEHTIGLLLGTEDDWPRAYEALLRRLGTVTAGDGRTHRTRSVRVTIEPFNLRDQPRHELVIDRLAYWYYHPREWLKKIALMDDVYLLNSPFTFQSMEKHAAYCAMMRLGLKVPETVLVPFKNPLDNSRWAYTAARYNKSFDLEATAASIGYPLYMKPYDGGAWVGVSKIRNADELHAAYDASGERLMHLQASVEDYDVFARSLTIGPETMVMRFQPDQPMHTRYQVDHHFLSDSAGDEVVTVSRLVNAFFRWEFNSCETLVRGDEVYPIDYANACPDVALTSLHYYFPWAMAALVRWTVFCVVTERRMRLDTDTRDYFAVADDPDLTYRDKLSGYRELADRYFEIDRYREFCDKHLSNVDDIVYDWVTSEEFRSLLRETVRATYPVHEHEKFLGHFGGLIDAWIRDQGR</sequence>
<keyword evidence="2" id="KW-1185">Reference proteome</keyword>
<evidence type="ECO:0008006" key="3">
    <source>
        <dbReference type="Google" id="ProtNLM"/>
    </source>
</evidence>
<dbReference type="RefSeq" id="WP_189331648.1">
    <property type="nucleotide sequence ID" value="NZ_AP023356.1"/>
</dbReference>
<proteinExistence type="predicted"/>
<dbReference type="InterPro" id="IPR013815">
    <property type="entry name" value="ATP_grasp_subdomain_1"/>
</dbReference>
<dbReference type="Proteomes" id="UP000676967">
    <property type="component" value="Chromosome"/>
</dbReference>
<dbReference type="SUPFAM" id="SSF56059">
    <property type="entry name" value="Glutathione synthetase ATP-binding domain-like"/>
    <property type="match status" value="1"/>
</dbReference>
<organism evidence="1 2">
    <name type="scientific">Actinoplanes ianthinogenes</name>
    <dbReference type="NCBI Taxonomy" id="122358"/>
    <lineage>
        <taxon>Bacteria</taxon>
        <taxon>Bacillati</taxon>
        <taxon>Actinomycetota</taxon>
        <taxon>Actinomycetes</taxon>
        <taxon>Micromonosporales</taxon>
        <taxon>Micromonosporaceae</taxon>
        <taxon>Actinoplanes</taxon>
    </lineage>
</organism>
<protein>
    <recommendedName>
        <fullName evidence="3">ATP-grasp domain-containing protein</fullName>
    </recommendedName>
</protein>
<reference evidence="1 2" key="1">
    <citation type="submission" date="2020-08" db="EMBL/GenBank/DDBJ databases">
        <title>Whole genome shotgun sequence of Actinoplanes ianthinogenes NBRC 13996.</title>
        <authorList>
            <person name="Komaki H."/>
            <person name="Tamura T."/>
        </authorList>
    </citation>
    <scope>NUCLEOTIDE SEQUENCE [LARGE SCALE GENOMIC DNA]</scope>
    <source>
        <strain evidence="1 2">NBRC 13996</strain>
    </source>
</reference>